<comment type="caution">
    <text evidence="15">The sequence shown here is derived from an EMBL/GenBank/DDBJ whole genome shotgun (WGS) entry which is preliminary data.</text>
</comment>
<dbReference type="GO" id="GO:0032259">
    <property type="term" value="P:methylation"/>
    <property type="evidence" value="ECO:0007669"/>
    <property type="project" value="UniProtKB-KW"/>
</dbReference>
<evidence type="ECO:0000256" key="7">
    <source>
        <dbReference type="ARBA" id="ARBA00016549"/>
    </source>
</evidence>
<comment type="catalytic activity">
    <reaction evidence="12">
        <text>oxaloacetate + H(+) = pyruvate + CO2</text>
        <dbReference type="Rhea" id="RHEA:15641"/>
        <dbReference type="ChEBI" id="CHEBI:15361"/>
        <dbReference type="ChEBI" id="CHEBI:15378"/>
        <dbReference type="ChEBI" id="CHEBI:16452"/>
        <dbReference type="ChEBI" id="CHEBI:16526"/>
        <dbReference type="EC" id="4.1.1.112"/>
    </reaction>
</comment>
<evidence type="ECO:0000256" key="2">
    <source>
        <dbReference type="ARBA" id="ARBA00001968"/>
    </source>
</evidence>
<accession>A0A1X1UMW5</accession>
<dbReference type="EC" id="4.1.1.112" evidence="6"/>
<organism evidence="15 16">
    <name type="scientific">Mycobacterium fragae</name>
    <dbReference type="NCBI Taxonomy" id="1260918"/>
    <lineage>
        <taxon>Bacteria</taxon>
        <taxon>Bacillati</taxon>
        <taxon>Actinomycetota</taxon>
        <taxon>Actinomycetes</taxon>
        <taxon>Mycobacteriales</taxon>
        <taxon>Mycobacteriaceae</taxon>
        <taxon>Mycobacterium</taxon>
    </lineage>
</organism>
<dbReference type="Proteomes" id="UP000194000">
    <property type="component" value="Unassembled WGS sequence"/>
</dbReference>
<evidence type="ECO:0000256" key="3">
    <source>
        <dbReference type="ARBA" id="ARBA00008621"/>
    </source>
</evidence>
<evidence type="ECO:0000256" key="13">
    <source>
        <dbReference type="PIRSR" id="PIRSR605493-1"/>
    </source>
</evidence>
<comment type="similarity">
    <text evidence="3">Belongs to the class II aldolase/RraA-like family.</text>
</comment>
<evidence type="ECO:0000256" key="5">
    <source>
        <dbReference type="ARBA" id="ARBA00012213"/>
    </source>
</evidence>
<dbReference type="AlphaFoldDB" id="A0A1X1UMW5"/>
<dbReference type="GO" id="GO:0008168">
    <property type="term" value="F:methyltransferase activity"/>
    <property type="evidence" value="ECO:0007669"/>
    <property type="project" value="UniProtKB-KW"/>
</dbReference>
<dbReference type="PANTHER" id="PTHR33254">
    <property type="entry name" value="4-HYDROXY-4-METHYL-2-OXOGLUTARATE ALDOLASE 3-RELATED"/>
    <property type="match status" value="1"/>
</dbReference>
<dbReference type="InterPro" id="IPR005493">
    <property type="entry name" value="RraA/RraA-like"/>
</dbReference>
<keyword evidence="15" id="KW-0489">Methyltransferase</keyword>
<evidence type="ECO:0000313" key="16">
    <source>
        <dbReference type="Proteomes" id="UP000194000"/>
    </source>
</evidence>
<dbReference type="Pfam" id="PF03737">
    <property type="entry name" value="RraA-like"/>
    <property type="match status" value="1"/>
</dbReference>
<comment type="function">
    <text evidence="8">Catalyzes the aldol cleavage of 4-hydroxy-4-methyl-2-oxoglutarate (HMG) into 2 molecules of pyruvate. Also contains a secondary oxaloacetate (OAA) decarboxylase activity due to the common pyruvate enolate transition state formed following C-C bond cleavage in the retro-aldol and decarboxylation reactions.</text>
</comment>
<gene>
    <name evidence="15" type="ORF">AWC06_20735</name>
</gene>
<feature type="binding site" evidence="13">
    <location>
        <position position="100"/>
    </location>
    <ligand>
        <name>Mg(2+)</name>
        <dbReference type="ChEBI" id="CHEBI:18420"/>
    </ligand>
</feature>
<dbReference type="PANTHER" id="PTHR33254:SF4">
    <property type="entry name" value="4-HYDROXY-4-METHYL-2-OXOGLUTARATE ALDOLASE 3-RELATED"/>
    <property type="match status" value="1"/>
</dbReference>
<evidence type="ECO:0000256" key="8">
    <source>
        <dbReference type="ARBA" id="ARBA00025046"/>
    </source>
</evidence>
<name>A0A1X1UMW5_9MYCO</name>
<keyword evidence="13" id="KW-0479">Metal-binding</keyword>
<evidence type="ECO:0000313" key="15">
    <source>
        <dbReference type="EMBL" id="ORV58184.1"/>
    </source>
</evidence>
<feature type="binding site" evidence="13">
    <location>
        <position position="99"/>
    </location>
    <ligand>
        <name>substrate</name>
    </ligand>
</feature>
<evidence type="ECO:0000256" key="12">
    <source>
        <dbReference type="ARBA" id="ARBA00047973"/>
    </source>
</evidence>
<keyword evidence="15" id="KW-0808">Transferase</keyword>
<dbReference type="SUPFAM" id="SSF89562">
    <property type="entry name" value="RraA-like"/>
    <property type="match status" value="1"/>
</dbReference>
<dbReference type="GO" id="GO:0008948">
    <property type="term" value="F:oxaloacetate decarboxylase activity"/>
    <property type="evidence" value="ECO:0007669"/>
    <property type="project" value="UniProtKB-EC"/>
</dbReference>
<dbReference type="EC" id="4.1.3.17" evidence="5"/>
<evidence type="ECO:0000256" key="10">
    <source>
        <dbReference type="ARBA" id="ARBA00030169"/>
    </source>
</evidence>
<comment type="cofactor">
    <cofactor evidence="2">
        <name>a divalent metal cation</name>
        <dbReference type="ChEBI" id="CHEBI:60240"/>
    </cofactor>
</comment>
<dbReference type="OrthoDB" id="9805307at2"/>
<keyword evidence="16" id="KW-1185">Reference proteome</keyword>
<sequence>MGRVHIHRAHILALASPDPTRPLFGPAVTIAFLPYRDDLPESQLGFADLFYEAIGEDPNGRVLVLSSGGYPDASHSGGTKLSRVHNNRLAGVLTDGRLRDFDELRRYDFATWCRGEATRWGGETVMPYAANIAVEVGGVLITPGDYVYADSAGAVVIPAGSLDRVLDEASKIDDEDRESLEQIRNERSAGSQ</sequence>
<proteinExistence type="inferred from homology"/>
<evidence type="ECO:0000256" key="1">
    <source>
        <dbReference type="ARBA" id="ARBA00001342"/>
    </source>
</evidence>
<dbReference type="GO" id="GO:0047443">
    <property type="term" value="F:4-hydroxy-4-methyl-2-oxoglutarate aldolase activity"/>
    <property type="evidence" value="ECO:0007669"/>
    <property type="project" value="UniProtKB-EC"/>
</dbReference>
<evidence type="ECO:0000256" key="4">
    <source>
        <dbReference type="ARBA" id="ARBA00011233"/>
    </source>
</evidence>
<dbReference type="STRING" id="1260918.AWC06_20735"/>
<evidence type="ECO:0000256" key="9">
    <source>
        <dbReference type="ARBA" id="ARBA00029596"/>
    </source>
</evidence>
<dbReference type="GO" id="GO:0046872">
    <property type="term" value="F:metal ion binding"/>
    <property type="evidence" value="ECO:0007669"/>
    <property type="project" value="UniProtKB-KW"/>
</dbReference>
<evidence type="ECO:0000256" key="14">
    <source>
        <dbReference type="SAM" id="MobiDB-lite"/>
    </source>
</evidence>
<comment type="cofactor">
    <cofactor evidence="13">
        <name>Mg(2+)</name>
        <dbReference type="ChEBI" id="CHEBI:18420"/>
    </cofactor>
</comment>
<dbReference type="InterPro" id="IPR036704">
    <property type="entry name" value="RraA/RraA-like_sf"/>
</dbReference>
<comment type="subunit">
    <text evidence="4">Homotrimer.</text>
</comment>
<dbReference type="CDD" id="cd16841">
    <property type="entry name" value="RraA_family"/>
    <property type="match status" value="1"/>
</dbReference>
<keyword evidence="13" id="KW-0460">Magnesium</keyword>
<feature type="region of interest" description="Disordered" evidence="14">
    <location>
        <begin position="168"/>
        <end position="192"/>
    </location>
</feature>
<evidence type="ECO:0000256" key="11">
    <source>
        <dbReference type="ARBA" id="ARBA00032305"/>
    </source>
</evidence>
<comment type="catalytic activity">
    <reaction evidence="1">
        <text>4-hydroxy-4-methyl-2-oxoglutarate = 2 pyruvate</text>
        <dbReference type="Rhea" id="RHEA:22748"/>
        <dbReference type="ChEBI" id="CHEBI:15361"/>
        <dbReference type="ChEBI" id="CHEBI:58276"/>
        <dbReference type="EC" id="4.1.3.17"/>
    </reaction>
</comment>
<protein>
    <recommendedName>
        <fullName evidence="7">Putative 4-hydroxy-4-methyl-2-oxoglutarate aldolase</fullName>
        <ecNumber evidence="6">4.1.1.112</ecNumber>
        <ecNumber evidence="5">4.1.3.17</ecNumber>
    </recommendedName>
    <alternativeName>
        <fullName evidence="11">Oxaloacetate decarboxylase</fullName>
    </alternativeName>
    <alternativeName>
        <fullName evidence="9">Regulator of ribonuclease activity homolog</fullName>
    </alternativeName>
    <alternativeName>
        <fullName evidence="10">RraA-like protein</fullName>
    </alternativeName>
</protein>
<dbReference type="Gene3D" id="3.50.30.40">
    <property type="entry name" value="Ribonuclease E inhibitor RraA/RraA-like"/>
    <property type="match status" value="1"/>
</dbReference>
<reference evidence="15 16" key="1">
    <citation type="submission" date="2016-01" db="EMBL/GenBank/DDBJ databases">
        <title>The new phylogeny of the genus Mycobacterium.</title>
        <authorList>
            <person name="Tarcisio F."/>
            <person name="Conor M."/>
            <person name="Antonella G."/>
            <person name="Elisabetta G."/>
            <person name="Giulia F.S."/>
            <person name="Sara T."/>
            <person name="Anna F."/>
            <person name="Clotilde B."/>
            <person name="Roberto B."/>
            <person name="Veronica D.S."/>
            <person name="Fabio R."/>
            <person name="Monica P."/>
            <person name="Olivier J."/>
            <person name="Enrico T."/>
            <person name="Nicola S."/>
        </authorList>
    </citation>
    <scope>NUCLEOTIDE SEQUENCE [LARGE SCALE GENOMIC DNA]</scope>
    <source>
        <strain evidence="15 16">DSM 45731</strain>
    </source>
</reference>
<evidence type="ECO:0000256" key="6">
    <source>
        <dbReference type="ARBA" id="ARBA00012947"/>
    </source>
</evidence>
<dbReference type="EMBL" id="LQOW01000027">
    <property type="protein sequence ID" value="ORV58184.1"/>
    <property type="molecule type" value="Genomic_DNA"/>
</dbReference>